<dbReference type="InterPro" id="IPR002347">
    <property type="entry name" value="SDR_fam"/>
</dbReference>
<dbReference type="PANTHER" id="PTHR24321:SF8">
    <property type="entry name" value="ESTRADIOL 17-BETA-DEHYDROGENASE 8-RELATED"/>
    <property type="match status" value="1"/>
</dbReference>
<protein>
    <submittedName>
        <fullName evidence="5">Oxidoreductase</fullName>
    </submittedName>
</protein>
<comment type="similarity">
    <text evidence="1">Belongs to the short-chain dehydrogenases/reductases (SDR) family.</text>
</comment>
<dbReference type="PRINTS" id="PR00081">
    <property type="entry name" value="GDHRDH"/>
</dbReference>
<dbReference type="Proteomes" id="UP000053718">
    <property type="component" value="Unassembled WGS sequence"/>
</dbReference>
<dbReference type="PANTHER" id="PTHR24321">
    <property type="entry name" value="DEHYDROGENASES, SHORT CHAIN"/>
    <property type="match status" value="1"/>
</dbReference>
<evidence type="ECO:0000256" key="3">
    <source>
        <dbReference type="ARBA" id="ARBA00023027"/>
    </source>
</evidence>
<dbReference type="InterPro" id="IPR036291">
    <property type="entry name" value="NAD(P)-bd_dom_sf"/>
</dbReference>
<dbReference type="SUPFAM" id="SSF51735">
    <property type="entry name" value="NAD(P)-binding Rossmann-fold domains"/>
    <property type="match status" value="1"/>
</dbReference>
<evidence type="ECO:0000256" key="1">
    <source>
        <dbReference type="ARBA" id="ARBA00006484"/>
    </source>
</evidence>
<dbReference type="RefSeq" id="WP_034728981.1">
    <property type="nucleotide sequence ID" value="NZ_JPIN01000001.1"/>
</dbReference>
<dbReference type="GO" id="GO:0016491">
    <property type="term" value="F:oxidoreductase activity"/>
    <property type="evidence" value="ECO:0007669"/>
    <property type="project" value="UniProtKB-KW"/>
</dbReference>
<gene>
    <name evidence="5" type="ORF">IDAT_00150</name>
</gene>
<dbReference type="Pfam" id="PF13561">
    <property type="entry name" value="adh_short_C2"/>
    <property type="match status" value="1"/>
</dbReference>
<keyword evidence="6" id="KW-1185">Reference proteome</keyword>
<dbReference type="CDD" id="cd05233">
    <property type="entry name" value="SDR_c"/>
    <property type="match status" value="1"/>
</dbReference>
<keyword evidence="2" id="KW-0560">Oxidoreductase</keyword>
<dbReference type="STRING" id="1517416.IDAT_00150"/>
<reference evidence="5 6" key="1">
    <citation type="submission" date="2014-06" db="EMBL/GenBank/DDBJ databases">
        <title>Draft genome sequence of Idiomarina sp. MCCC 1A10513.</title>
        <authorList>
            <person name="Du J."/>
            <person name="Lai Q."/>
            <person name="Shao Z."/>
        </authorList>
    </citation>
    <scope>NUCLEOTIDE SEQUENCE [LARGE SCALE GENOMIC DNA]</scope>
    <source>
        <strain evidence="5 6">MCCC 1A10513</strain>
    </source>
</reference>
<dbReference type="PROSITE" id="PS00061">
    <property type="entry name" value="ADH_SHORT"/>
    <property type="match status" value="1"/>
</dbReference>
<dbReference type="AlphaFoldDB" id="A0A094IR06"/>
<dbReference type="Gene3D" id="3.40.50.720">
    <property type="entry name" value="NAD(P)-binding Rossmann-like Domain"/>
    <property type="match status" value="1"/>
</dbReference>
<dbReference type="FunFam" id="3.40.50.720:FF:000084">
    <property type="entry name" value="Short-chain dehydrogenase reductase"/>
    <property type="match status" value="1"/>
</dbReference>
<dbReference type="PRINTS" id="PR00080">
    <property type="entry name" value="SDRFAMILY"/>
</dbReference>
<comment type="caution">
    <text evidence="5">The sequence shown here is derived from an EMBL/GenBank/DDBJ whole genome shotgun (WGS) entry which is preliminary data.</text>
</comment>
<evidence type="ECO:0000256" key="2">
    <source>
        <dbReference type="ARBA" id="ARBA00023002"/>
    </source>
</evidence>
<organism evidence="5 6">
    <name type="scientific">Pseudidiomarina atlantica</name>
    <dbReference type="NCBI Taxonomy" id="1517416"/>
    <lineage>
        <taxon>Bacteria</taxon>
        <taxon>Pseudomonadati</taxon>
        <taxon>Pseudomonadota</taxon>
        <taxon>Gammaproteobacteria</taxon>
        <taxon>Alteromonadales</taxon>
        <taxon>Idiomarinaceae</taxon>
        <taxon>Pseudidiomarina</taxon>
    </lineage>
</organism>
<dbReference type="SMART" id="SM00822">
    <property type="entry name" value="PKS_KR"/>
    <property type="match status" value="1"/>
</dbReference>
<evidence type="ECO:0000313" key="5">
    <source>
        <dbReference type="EMBL" id="KFZ29557.1"/>
    </source>
</evidence>
<dbReference type="InterPro" id="IPR057326">
    <property type="entry name" value="KR_dom"/>
</dbReference>
<evidence type="ECO:0000259" key="4">
    <source>
        <dbReference type="SMART" id="SM00822"/>
    </source>
</evidence>
<name>A0A094IR06_9GAMM</name>
<accession>A0A094IR06</accession>
<dbReference type="EMBL" id="JPIN01000001">
    <property type="protein sequence ID" value="KFZ29557.1"/>
    <property type="molecule type" value="Genomic_DNA"/>
</dbReference>
<dbReference type="eggNOG" id="COG1028">
    <property type="taxonomic scope" value="Bacteria"/>
</dbReference>
<sequence length="255" mass="27326">MARLQNKVALITGAGAGIGKVIAEMFVQEGAKVVLVDWHEAELAEVDAALPADQSTYYVADVSVPEQVQAYVDHAVKTFGRIDIFVNNAAIEGQMMPIIEQTLENFDRVQAINVRGAFVGLQAVMRVMQQQGGGSIINMSSVAGLAGSALAAPYVASKHALTGLTKCAALEGAADKIRVNSVHPSPVNTRMMRSIEEMFQPGHAEDTKHQLETMIPLGRYGESEEIAYLTLFLASDESQFITGANYRIDGGMGAK</sequence>
<dbReference type="NCBIfam" id="NF005559">
    <property type="entry name" value="PRK07231.1"/>
    <property type="match status" value="1"/>
</dbReference>
<dbReference type="OrthoDB" id="9787298at2"/>
<keyword evidence="3" id="KW-0520">NAD</keyword>
<proteinExistence type="inferred from homology"/>
<evidence type="ECO:0000313" key="6">
    <source>
        <dbReference type="Proteomes" id="UP000053718"/>
    </source>
</evidence>
<feature type="domain" description="Ketoreductase" evidence="4">
    <location>
        <begin position="7"/>
        <end position="176"/>
    </location>
</feature>
<dbReference type="InterPro" id="IPR020904">
    <property type="entry name" value="Sc_DH/Rdtase_CS"/>
</dbReference>